<dbReference type="Gene3D" id="2.30.29.30">
    <property type="entry name" value="Pleckstrin-homology domain (PH domain)/Phosphotyrosine-binding domain (PTB)"/>
    <property type="match status" value="1"/>
</dbReference>
<keyword evidence="5" id="KW-0597">Phosphoprotein</keyword>
<dbReference type="Proteomes" id="UP000694541">
    <property type="component" value="Unplaced"/>
</dbReference>
<evidence type="ECO:0000256" key="6">
    <source>
        <dbReference type="ARBA" id="ARBA00022927"/>
    </source>
</evidence>
<sequence>MPSSFCEPSTGNSDSEPEEKSSGFRLKPPILIHGQAPSAGLPSQKPKEQQRSVLRPAVLQAPQPKTFSQMVLSSGTNGVNIPPDSAATSESLSNATLKSSDSEDKLGDESDETADVQNVGLPTSDVPSATNYFLQYISSSVENSTNSADASSNKFVFGQNMSERVLSPPKSNEGSTESNKENAATESGSESSSQEATPEKANNISESLAESAAAYTKATARKCLLAKVEVITGEEAESNVLQIQCKLFVFDKNSQSWVERGRGLLRLNDMASTDDGTLQSRLVMRTQGSLRLILNTKLWAQMQIDKASEKSIRITAMDTEDQGVKVFLISASSKDTGQLYAALHHRILALRSRVEQEQEVKNVAPEPEVTQSNEEDSDDDVIAPSGSVGSGKQERQQFSVFHVFFFKADCLLCNCILYMYFWPVTSHMCLWNKTHCTNCLFECNCFLLLLQTGQKGPCVASI</sequence>
<evidence type="ECO:0000256" key="8">
    <source>
        <dbReference type="ARBA" id="ARBA00023242"/>
    </source>
</evidence>
<dbReference type="GO" id="GO:0005634">
    <property type="term" value="C:nucleus"/>
    <property type="evidence" value="ECO:0007669"/>
    <property type="project" value="UniProtKB-SubCell"/>
</dbReference>
<dbReference type="Pfam" id="PF00638">
    <property type="entry name" value="Ran_BP1"/>
    <property type="match status" value="1"/>
</dbReference>
<keyword evidence="8" id="KW-0539">Nucleus</keyword>
<dbReference type="InterPro" id="IPR011993">
    <property type="entry name" value="PH-like_dom_sf"/>
</dbReference>
<dbReference type="AlphaFoldDB" id="A0A8B9MQT1"/>
<evidence type="ECO:0000256" key="2">
    <source>
        <dbReference type="ARBA" id="ARBA00004496"/>
    </source>
</evidence>
<evidence type="ECO:0000313" key="15">
    <source>
        <dbReference type="Proteomes" id="UP000694541"/>
    </source>
</evidence>
<comment type="function">
    <text evidence="9">Acts as a cofactor for XPO1/CRM1-mediated nuclear export, perhaps as export complex scaffolding protein. Bound to XPO1/CRM1, stabilizes the XPO1/CRM1-cargo interaction. In the absence of Ran-bound GTP prevents binding of XPO1/CRM1 to the nuclear pore complex. Binds to CHC1/RCC1 and increases the guanine nucleotide exchange activity of CHC1/RCC1. Recruits XPO1/CRM1 to CHC1/RCC1 in a Ran-dependent manner. Negative regulator of TGF-beta signaling through interaction with the R-SMAD proteins, SMAD2 and SMAD3, and mediating their nuclear export.</text>
</comment>
<reference evidence="14" key="1">
    <citation type="submission" date="2025-08" db="UniProtKB">
        <authorList>
            <consortium name="Ensembl"/>
        </authorList>
    </citation>
    <scope>IDENTIFICATION</scope>
</reference>
<feature type="compositionally biased region" description="Polar residues" evidence="12">
    <location>
        <begin position="169"/>
        <end position="202"/>
    </location>
</feature>
<evidence type="ECO:0000313" key="14">
    <source>
        <dbReference type="Ensembl" id="ENSANIP00000010808.1"/>
    </source>
</evidence>
<dbReference type="Ensembl" id="ENSANIT00000011186.1">
    <property type="protein sequence ID" value="ENSANIP00000010808.1"/>
    <property type="gene ID" value="ENSANIG00000007218.1"/>
</dbReference>
<evidence type="ECO:0000256" key="10">
    <source>
        <dbReference type="ARBA" id="ARBA00065474"/>
    </source>
</evidence>
<feature type="region of interest" description="Disordered" evidence="12">
    <location>
        <begin position="1"/>
        <end position="125"/>
    </location>
</feature>
<dbReference type="PANTHER" id="PTHR23138:SF91">
    <property type="entry name" value="RAN-BINDING PROTEIN 3"/>
    <property type="match status" value="1"/>
</dbReference>
<dbReference type="SUPFAM" id="SSF50729">
    <property type="entry name" value="PH domain-like"/>
    <property type="match status" value="1"/>
</dbReference>
<feature type="region of interest" description="Disordered" evidence="12">
    <location>
        <begin position="163"/>
        <end position="202"/>
    </location>
</feature>
<evidence type="ECO:0000259" key="13">
    <source>
        <dbReference type="PROSITE" id="PS50196"/>
    </source>
</evidence>
<dbReference type="PROSITE" id="PS50196">
    <property type="entry name" value="RANBD1"/>
    <property type="match status" value="1"/>
</dbReference>
<evidence type="ECO:0000256" key="5">
    <source>
        <dbReference type="ARBA" id="ARBA00022553"/>
    </source>
</evidence>
<dbReference type="GO" id="GO:0006611">
    <property type="term" value="P:protein export from nucleus"/>
    <property type="evidence" value="ECO:0007669"/>
    <property type="project" value="TreeGrafter"/>
</dbReference>
<protein>
    <recommendedName>
        <fullName evidence="11">Ran-binding protein 3</fullName>
    </recommendedName>
</protein>
<dbReference type="PANTHER" id="PTHR23138">
    <property type="entry name" value="RAN BINDING PROTEIN"/>
    <property type="match status" value="1"/>
</dbReference>
<keyword evidence="7" id="KW-0007">Acetylation</keyword>
<dbReference type="GO" id="GO:0005737">
    <property type="term" value="C:cytoplasm"/>
    <property type="evidence" value="ECO:0007669"/>
    <property type="project" value="UniProtKB-SubCell"/>
</dbReference>
<keyword evidence="4" id="KW-0963">Cytoplasm</keyword>
<dbReference type="InterPro" id="IPR000156">
    <property type="entry name" value="Ran_bind_dom"/>
</dbReference>
<comment type="subcellular location">
    <subcellularLocation>
        <location evidence="2">Cytoplasm</location>
    </subcellularLocation>
    <subcellularLocation>
        <location evidence="1">Nucleus</location>
    </subcellularLocation>
</comment>
<organism evidence="14 15">
    <name type="scientific">Accipiter nisus</name>
    <name type="common">Eurasian sparrowhawk</name>
    <dbReference type="NCBI Taxonomy" id="211598"/>
    <lineage>
        <taxon>Eukaryota</taxon>
        <taxon>Metazoa</taxon>
        <taxon>Chordata</taxon>
        <taxon>Craniata</taxon>
        <taxon>Vertebrata</taxon>
        <taxon>Euteleostomi</taxon>
        <taxon>Archelosauria</taxon>
        <taxon>Archosauria</taxon>
        <taxon>Dinosauria</taxon>
        <taxon>Saurischia</taxon>
        <taxon>Theropoda</taxon>
        <taxon>Coelurosauria</taxon>
        <taxon>Aves</taxon>
        <taxon>Neognathae</taxon>
        <taxon>Neoaves</taxon>
        <taxon>Telluraves</taxon>
        <taxon>Accipitrimorphae</taxon>
        <taxon>Accipitriformes</taxon>
        <taxon>Accipitridae</taxon>
        <taxon>Accipitrinae</taxon>
        <taxon>Accipiter</taxon>
    </lineage>
</organism>
<dbReference type="SMART" id="SM00160">
    <property type="entry name" value="RanBD"/>
    <property type="match status" value="1"/>
</dbReference>
<feature type="compositionally biased region" description="Polar residues" evidence="12">
    <location>
        <begin position="63"/>
        <end position="79"/>
    </location>
</feature>
<evidence type="ECO:0000256" key="11">
    <source>
        <dbReference type="ARBA" id="ARBA00072605"/>
    </source>
</evidence>
<evidence type="ECO:0000256" key="3">
    <source>
        <dbReference type="ARBA" id="ARBA00022448"/>
    </source>
</evidence>
<keyword evidence="6" id="KW-0653">Protein transport</keyword>
<feature type="compositionally biased region" description="Polar residues" evidence="12">
    <location>
        <begin position="86"/>
        <end position="99"/>
    </location>
</feature>
<dbReference type="CDD" id="cd13180">
    <property type="entry name" value="RanBD_RanBP3"/>
    <property type="match status" value="1"/>
</dbReference>
<reference evidence="14" key="2">
    <citation type="submission" date="2025-09" db="UniProtKB">
        <authorList>
            <consortium name="Ensembl"/>
        </authorList>
    </citation>
    <scope>IDENTIFICATION</scope>
</reference>
<name>A0A8B9MQT1_9AVES</name>
<evidence type="ECO:0000256" key="9">
    <source>
        <dbReference type="ARBA" id="ARBA00058720"/>
    </source>
</evidence>
<keyword evidence="3" id="KW-0813">Transport</keyword>
<feature type="compositionally biased region" description="Polar residues" evidence="12">
    <location>
        <begin position="1"/>
        <end position="14"/>
    </location>
</feature>
<evidence type="ECO:0000256" key="7">
    <source>
        <dbReference type="ARBA" id="ARBA00022990"/>
    </source>
</evidence>
<accession>A0A8B9MQT1</accession>
<feature type="region of interest" description="Disordered" evidence="12">
    <location>
        <begin position="358"/>
        <end position="391"/>
    </location>
</feature>
<evidence type="ECO:0000256" key="4">
    <source>
        <dbReference type="ARBA" id="ARBA00022490"/>
    </source>
</evidence>
<feature type="domain" description="RanBD1" evidence="13">
    <location>
        <begin position="228"/>
        <end position="305"/>
    </location>
</feature>
<dbReference type="InterPro" id="IPR045255">
    <property type="entry name" value="RanBP1-like"/>
</dbReference>
<evidence type="ECO:0000256" key="1">
    <source>
        <dbReference type="ARBA" id="ARBA00004123"/>
    </source>
</evidence>
<evidence type="ECO:0000256" key="12">
    <source>
        <dbReference type="SAM" id="MobiDB-lite"/>
    </source>
</evidence>
<proteinExistence type="predicted"/>
<dbReference type="FunFam" id="2.30.29.30:FF:000106">
    <property type="entry name" value="ran-binding protein 3 isoform X2"/>
    <property type="match status" value="1"/>
</dbReference>
<keyword evidence="15" id="KW-1185">Reference proteome</keyword>
<comment type="subunit">
    <text evidence="10">Interacts with CHC1 in a Ran-stimulated manner. Interacts with XPO1. Interacts (via its C-terminal R domain) with SMAD2 (dephosphorylated form via its MH1 and MH2 domains); the interaction results in the nuclear export of SMAD2 and termination of the TGF-beta signaling. Interacts (via its C-terminal R domain) with SMAD3 (dephosphorylated form via its MH1 domain); the interaction results in the nuclear export of SMAD3 and termination of the TGF-beta signaling.</text>
</comment>